<comment type="caution">
    <text evidence="19">The sequence shown here is derived from an EMBL/GenBank/DDBJ whole genome shotgun (WGS) entry which is preliminary data.</text>
</comment>
<comment type="similarity">
    <text evidence="12">Belongs to the peptidase M20C family.</text>
</comment>
<keyword evidence="8" id="KW-0170">Cobalt</keyword>
<gene>
    <name evidence="19" type="ORF">CLV25_110113</name>
</gene>
<keyword evidence="6" id="KW-0862">Zinc</keyword>
<dbReference type="EC" id="3.4.13.18" evidence="10"/>
<evidence type="ECO:0000256" key="12">
    <source>
        <dbReference type="ARBA" id="ARBA00061423"/>
    </source>
</evidence>
<evidence type="ECO:0000256" key="15">
    <source>
        <dbReference type="ARBA" id="ARBA00076004"/>
    </source>
</evidence>
<evidence type="ECO:0000313" key="20">
    <source>
        <dbReference type="Proteomes" id="UP000294830"/>
    </source>
</evidence>
<evidence type="ECO:0000256" key="10">
    <source>
        <dbReference type="ARBA" id="ARBA00038976"/>
    </source>
</evidence>
<dbReference type="GO" id="GO:0005829">
    <property type="term" value="C:cytosol"/>
    <property type="evidence" value="ECO:0007669"/>
    <property type="project" value="TreeGrafter"/>
</dbReference>
<accession>A0A4R2EMY1</accession>
<comment type="cofactor">
    <cofactor evidence="1">
        <name>Co(2+)</name>
        <dbReference type="ChEBI" id="CHEBI:48828"/>
    </cofactor>
</comment>
<evidence type="ECO:0000256" key="8">
    <source>
        <dbReference type="ARBA" id="ARBA00023285"/>
    </source>
</evidence>
<dbReference type="EMBL" id="SLWB01000010">
    <property type="protein sequence ID" value="TCN65719.1"/>
    <property type="molecule type" value="Genomic_DNA"/>
</dbReference>
<dbReference type="PRINTS" id="PR00934">
    <property type="entry name" value="XHISDIPTASE"/>
</dbReference>
<dbReference type="Pfam" id="PF01546">
    <property type="entry name" value="Peptidase_M20"/>
    <property type="match status" value="1"/>
</dbReference>
<sequence>MGLNPQLVWKHFYALTQIPRPSGHEEASAQYVMDFAKEHGLEAFRDEVGNVIVRKPATSGMENRKGVVLQGHLDMVPQKNSDKAHDFEKDPIEAYIDGEWVTANGTTLGADNGMGLAASLAVLESKDIAHGPIEVLMTIDEETGMTGAFGLKGGVLKGDILLNLDSEDEGELYVGCAGGTNANVKFEYKEEAAPAGMVGYDLEIRGLKGGHSGMEIILQRGNSNKLMFRFLYEVMDMDVRVSSVDGGSLRNAIPRECFVKVAVPSAKAAGFEAKVKEFEATFLSELALVDENLTFKAIKCDAPTKVMDADVQKKLTYAIYACPNGVARMSDSMVGLVETSNNLARVEVKGGEGKVLCLLRSSVDSAKLDLENQIASVFKLAGFEVWMDGQYPGWKPNLNSPILTTMQEVYQKMYGKVPTIKAIHAGLECGLLGGVYPNWDMISFGPTIRYPHSPDEKVKIDTVEKFWNFLVETLKNVPVK</sequence>
<evidence type="ECO:0000256" key="6">
    <source>
        <dbReference type="ARBA" id="ARBA00022833"/>
    </source>
</evidence>
<dbReference type="AlphaFoldDB" id="A0A4R2EMY1"/>
<keyword evidence="20" id="KW-1185">Reference proteome</keyword>
<dbReference type="NCBIfam" id="TIGR01893">
    <property type="entry name" value="aa-his-dipept"/>
    <property type="match status" value="1"/>
</dbReference>
<dbReference type="FunFam" id="3.40.630.10:FF:000015">
    <property type="entry name" value="Aminoacyl-histidine dipeptidase PepD"/>
    <property type="match status" value="1"/>
</dbReference>
<evidence type="ECO:0000256" key="7">
    <source>
        <dbReference type="ARBA" id="ARBA00023049"/>
    </source>
</evidence>
<evidence type="ECO:0000256" key="4">
    <source>
        <dbReference type="ARBA" id="ARBA00022723"/>
    </source>
</evidence>
<proteinExistence type="inferred from homology"/>
<comment type="cofactor">
    <cofactor evidence="2">
        <name>Zn(2+)</name>
        <dbReference type="ChEBI" id="CHEBI:29105"/>
    </cofactor>
</comment>
<keyword evidence="7" id="KW-0482">Metalloprotease</keyword>
<dbReference type="GO" id="GO:0046872">
    <property type="term" value="F:metal ion binding"/>
    <property type="evidence" value="ECO:0007669"/>
    <property type="project" value="UniProtKB-KW"/>
</dbReference>
<dbReference type="Pfam" id="PF07687">
    <property type="entry name" value="M20_dimer"/>
    <property type="match status" value="1"/>
</dbReference>
<evidence type="ECO:0000256" key="1">
    <source>
        <dbReference type="ARBA" id="ARBA00001941"/>
    </source>
</evidence>
<dbReference type="Gene3D" id="3.40.630.10">
    <property type="entry name" value="Zn peptidases"/>
    <property type="match status" value="2"/>
</dbReference>
<organism evidence="19 20">
    <name type="scientific">Acetobacteroides hydrogenigenes</name>
    <dbReference type="NCBI Taxonomy" id="979970"/>
    <lineage>
        <taxon>Bacteria</taxon>
        <taxon>Pseudomonadati</taxon>
        <taxon>Bacteroidota</taxon>
        <taxon>Bacteroidia</taxon>
        <taxon>Bacteroidales</taxon>
        <taxon>Rikenellaceae</taxon>
        <taxon>Acetobacteroides</taxon>
    </lineage>
</organism>
<comment type="catalytic activity">
    <reaction evidence="9">
        <text>Hydrolysis of dipeptides, preferentially hydrophobic dipeptides including prolyl amino acids.</text>
        <dbReference type="EC" id="3.4.13.18"/>
    </reaction>
</comment>
<dbReference type="SUPFAM" id="SSF53187">
    <property type="entry name" value="Zn-dependent exopeptidases"/>
    <property type="match status" value="1"/>
</dbReference>
<dbReference type="Proteomes" id="UP000294830">
    <property type="component" value="Unassembled WGS sequence"/>
</dbReference>
<evidence type="ECO:0000256" key="13">
    <source>
        <dbReference type="ARBA" id="ARBA00071271"/>
    </source>
</evidence>
<evidence type="ECO:0000256" key="16">
    <source>
        <dbReference type="ARBA" id="ARBA00077688"/>
    </source>
</evidence>
<protein>
    <recommendedName>
        <fullName evidence="13">Cytosol non-specific dipeptidase</fullName>
        <ecNumber evidence="10">3.4.13.18</ecNumber>
    </recommendedName>
    <alternativeName>
        <fullName evidence="16">Aminoacyl-histidine dipeptidase</fullName>
    </alternativeName>
    <alternativeName>
        <fullName evidence="15">Beta-alanyl-histidine dipeptidase</fullName>
    </alternativeName>
    <alternativeName>
        <fullName evidence="14">Carnosinase</fullName>
    </alternativeName>
    <alternativeName>
        <fullName evidence="11">Peptidase D</fullName>
    </alternativeName>
    <alternativeName>
        <fullName evidence="17">Xaa-His dipeptidase</fullName>
    </alternativeName>
</protein>
<dbReference type="GO" id="GO:0006508">
    <property type="term" value="P:proteolysis"/>
    <property type="evidence" value="ECO:0007669"/>
    <property type="project" value="UniProtKB-KW"/>
</dbReference>
<evidence type="ECO:0000256" key="17">
    <source>
        <dbReference type="ARBA" id="ARBA00078074"/>
    </source>
</evidence>
<dbReference type="FunFam" id="3.40.630.10:FF:000018">
    <property type="entry name" value="Aminoacyl-histidine dipeptidase PepD"/>
    <property type="match status" value="1"/>
</dbReference>
<keyword evidence="5" id="KW-0378">Hydrolase</keyword>
<dbReference type="InterPro" id="IPR002933">
    <property type="entry name" value="Peptidase_M20"/>
</dbReference>
<dbReference type="GO" id="GO:0070573">
    <property type="term" value="F:metallodipeptidase activity"/>
    <property type="evidence" value="ECO:0007669"/>
    <property type="project" value="TreeGrafter"/>
</dbReference>
<evidence type="ECO:0000256" key="3">
    <source>
        <dbReference type="ARBA" id="ARBA00022670"/>
    </source>
</evidence>
<dbReference type="PANTHER" id="PTHR43501">
    <property type="entry name" value="CYTOSOL NON-SPECIFIC DIPEPTIDASE"/>
    <property type="match status" value="1"/>
</dbReference>
<dbReference type="CDD" id="cd03890">
    <property type="entry name" value="M20_pepD"/>
    <property type="match status" value="1"/>
</dbReference>
<evidence type="ECO:0000259" key="18">
    <source>
        <dbReference type="Pfam" id="PF07687"/>
    </source>
</evidence>
<name>A0A4R2EMY1_9BACT</name>
<evidence type="ECO:0000256" key="5">
    <source>
        <dbReference type="ARBA" id="ARBA00022801"/>
    </source>
</evidence>
<dbReference type="InterPro" id="IPR001160">
    <property type="entry name" value="Peptidase_M20C"/>
</dbReference>
<evidence type="ECO:0000256" key="2">
    <source>
        <dbReference type="ARBA" id="ARBA00001947"/>
    </source>
</evidence>
<dbReference type="PIRSF" id="PIRSF016599">
    <property type="entry name" value="Xaa-His_dipept"/>
    <property type="match status" value="1"/>
</dbReference>
<reference evidence="19 20" key="1">
    <citation type="submission" date="2019-03" db="EMBL/GenBank/DDBJ databases">
        <title>Genomic Encyclopedia of Archaeal and Bacterial Type Strains, Phase II (KMG-II): from individual species to whole genera.</title>
        <authorList>
            <person name="Goeker M."/>
        </authorList>
    </citation>
    <scope>NUCLEOTIDE SEQUENCE [LARGE SCALE GENOMIC DNA]</scope>
    <source>
        <strain evidence="19 20">RL-C</strain>
    </source>
</reference>
<dbReference type="PANTHER" id="PTHR43501:SF1">
    <property type="entry name" value="CYTOSOL NON-SPECIFIC DIPEPTIDASE"/>
    <property type="match status" value="1"/>
</dbReference>
<dbReference type="InterPro" id="IPR011650">
    <property type="entry name" value="Peptidase_M20_dimer"/>
</dbReference>
<evidence type="ECO:0000256" key="9">
    <source>
        <dbReference type="ARBA" id="ARBA00036421"/>
    </source>
</evidence>
<keyword evidence="3" id="KW-0645">Protease</keyword>
<keyword evidence="4" id="KW-0479">Metal-binding</keyword>
<evidence type="ECO:0000256" key="14">
    <source>
        <dbReference type="ARBA" id="ARBA00075285"/>
    </source>
</evidence>
<feature type="domain" description="Peptidase M20 dimerisation" evidence="18">
    <location>
        <begin position="203"/>
        <end position="282"/>
    </location>
</feature>
<evidence type="ECO:0000313" key="19">
    <source>
        <dbReference type="EMBL" id="TCN65719.1"/>
    </source>
</evidence>
<evidence type="ECO:0000256" key="11">
    <source>
        <dbReference type="ARBA" id="ARBA00044252"/>
    </source>
</evidence>